<keyword evidence="1" id="KW-0489">Methyltransferase</keyword>
<keyword evidence="8" id="KW-1185">Reference proteome</keyword>
<evidence type="ECO:0000313" key="8">
    <source>
        <dbReference type="Proteomes" id="UP000521872"/>
    </source>
</evidence>
<protein>
    <recommendedName>
        <fullName evidence="9">O-methyltransferase domain-containing protein</fullName>
    </recommendedName>
</protein>
<reference evidence="7 8" key="1">
    <citation type="submission" date="2019-12" db="EMBL/GenBank/DDBJ databases">
        <authorList>
            <person name="Floudas D."/>
            <person name="Bentzer J."/>
            <person name="Ahren D."/>
            <person name="Johansson T."/>
            <person name="Persson P."/>
            <person name="Tunlid A."/>
        </authorList>
    </citation>
    <scope>NUCLEOTIDE SEQUENCE [LARGE SCALE GENOMIC DNA]</scope>
    <source>
        <strain evidence="7 8">CBS 102.39</strain>
    </source>
</reference>
<dbReference type="GO" id="GO:0008171">
    <property type="term" value="F:O-methyltransferase activity"/>
    <property type="evidence" value="ECO:0007669"/>
    <property type="project" value="InterPro"/>
</dbReference>
<dbReference type="PANTHER" id="PTHR43712">
    <property type="entry name" value="PUTATIVE (AFU_ORTHOLOGUE AFUA_4G14580)-RELATED"/>
    <property type="match status" value="1"/>
</dbReference>
<evidence type="ECO:0008006" key="9">
    <source>
        <dbReference type="Google" id="ProtNLM"/>
    </source>
</evidence>
<accession>A0A8H4QRM0</accession>
<dbReference type="Gene3D" id="1.10.10.10">
    <property type="entry name" value="Winged helix-like DNA-binding domain superfamily/Winged helix DNA-binding domain"/>
    <property type="match status" value="1"/>
</dbReference>
<dbReference type="InterPro" id="IPR016461">
    <property type="entry name" value="COMT-like"/>
</dbReference>
<keyword evidence="3" id="KW-0949">S-adenosyl-L-methionine</keyword>
<dbReference type="PROSITE" id="PS51683">
    <property type="entry name" value="SAM_OMT_II"/>
    <property type="match status" value="1"/>
</dbReference>
<dbReference type="Proteomes" id="UP000521872">
    <property type="component" value="Unassembled WGS sequence"/>
</dbReference>
<evidence type="ECO:0000256" key="1">
    <source>
        <dbReference type="ARBA" id="ARBA00022603"/>
    </source>
</evidence>
<name>A0A8H4QRM0_9AGAR</name>
<organism evidence="7 8">
    <name type="scientific">Agrocybe pediades</name>
    <dbReference type="NCBI Taxonomy" id="84607"/>
    <lineage>
        <taxon>Eukaryota</taxon>
        <taxon>Fungi</taxon>
        <taxon>Dikarya</taxon>
        <taxon>Basidiomycota</taxon>
        <taxon>Agaricomycotina</taxon>
        <taxon>Agaricomycetes</taxon>
        <taxon>Agaricomycetidae</taxon>
        <taxon>Agaricales</taxon>
        <taxon>Agaricineae</taxon>
        <taxon>Strophariaceae</taxon>
        <taxon>Agrocybe</taxon>
    </lineage>
</organism>
<dbReference type="SUPFAM" id="SSF46785">
    <property type="entry name" value="Winged helix' DNA-binding domain"/>
    <property type="match status" value="1"/>
</dbReference>
<keyword evidence="2" id="KW-0808">Transferase</keyword>
<dbReference type="PANTHER" id="PTHR43712:SF2">
    <property type="entry name" value="O-METHYLTRANSFERASE CICE"/>
    <property type="match status" value="1"/>
</dbReference>
<evidence type="ECO:0000256" key="3">
    <source>
        <dbReference type="ARBA" id="ARBA00022691"/>
    </source>
</evidence>
<comment type="caution">
    <text evidence="7">The sequence shown here is derived from an EMBL/GenBank/DDBJ whole genome shotgun (WGS) entry which is preliminary data.</text>
</comment>
<dbReference type="InterPro" id="IPR036390">
    <property type="entry name" value="WH_DNA-bd_sf"/>
</dbReference>
<evidence type="ECO:0000313" key="7">
    <source>
        <dbReference type="EMBL" id="KAF4615893.1"/>
    </source>
</evidence>
<dbReference type="GO" id="GO:0046983">
    <property type="term" value="F:protein dimerization activity"/>
    <property type="evidence" value="ECO:0007669"/>
    <property type="project" value="InterPro"/>
</dbReference>
<evidence type="ECO:0000256" key="2">
    <source>
        <dbReference type="ARBA" id="ARBA00022679"/>
    </source>
</evidence>
<proteinExistence type="predicted"/>
<evidence type="ECO:0000259" key="5">
    <source>
        <dbReference type="Pfam" id="PF00891"/>
    </source>
</evidence>
<dbReference type="SUPFAM" id="SSF53335">
    <property type="entry name" value="S-adenosyl-L-methionine-dependent methyltransferases"/>
    <property type="match status" value="1"/>
</dbReference>
<feature type="region of interest" description="Disordered" evidence="4">
    <location>
        <begin position="67"/>
        <end position="88"/>
    </location>
</feature>
<evidence type="ECO:0000256" key="4">
    <source>
        <dbReference type="SAM" id="MobiDB-lite"/>
    </source>
</evidence>
<dbReference type="AlphaFoldDB" id="A0A8H4QRM0"/>
<sequence>MAGIITKFARNSSLRHLKTKILPGLRTLSSEASIKRVPSKNSISALVAIITDASKVVEAHYERAKLASPSASGNHEAVPSLDTTESHPLDGQISSLELRTAIQTIEGACAQLSATVARPNHTMVNKFMGYFEAVCINIALEFKIADLLQEKPEGMHISEIGERTGVEDLKIGRILRLLATKHVFREVSENVFANNRLSIQLVSGNPMSSLGLHFSDEGVKVNVLLPDVLEDPDWGHSYSSSHTAFNKYTGYPGSMFDYYQNDKPKGALSGARLGLGMVGWGTACEDHAVITEFPWKELGDGATVCDVGAGVGNITMQLAKAYPGLQLILQDLPERVKQAREDVWPRKCPEAIEQGRIKFVPIDFFSGPPIPGCNIYYLKNVIHNWSDADVIKIFSNVRVAMAPHSRVLIQDYILQPASRLPEASDTAGSQIAQAPEPLLPNFGSGRIRQYNLDIHMMTILNSEERRLSDFIRLGEAAGLKFVKFWDIGDTGLVEYRLL</sequence>
<dbReference type="Pfam" id="PF08100">
    <property type="entry name" value="Dimerisation"/>
    <property type="match status" value="1"/>
</dbReference>
<feature type="domain" description="O-methyltransferase C-terminal" evidence="5">
    <location>
        <begin position="302"/>
        <end position="422"/>
    </location>
</feature>
<dbReference type="Gene3D" id="3.40.50.150">
    <property type="entry name" value="Vaccinia Virus protein VP39"/>
    <property type="match status" value="1"/>
</dbReference>
<dbReference type="EMBL" id="JAACJL010000032">
    <property type="protein sequence ID" value="KAF4615893.1"/>
    <property type="molecule type" value="Genomic_DNA"/>
</dbReference>
<dbReference type="InterPro" id="IPR029063">
    <property type="entry name" value="SAM-dependent_MTases_sf"/>
</dbReference>
<dbReference type="InterPro" id="IPR012967">
    <property type="entry name" value="COMT_dimerisation"/>
</dbReference>
<dbReference type="InterPro" id="IPR036388">
    <property type="entry name" value="WH-like_DNA-bd_sf"/>
</dbReference>
<dbReference type="CDD" id="cd02440">
    <property type="entry name" value="AdoMet_MTases"/>
    <property type="match status" value="1"/>
</dbReference>
<feature type="domain" description="O-methyltransferase dimerisation" evidence="6">
    <location>
        <begin position="129"/>
        <end position="201"/>
    </location>
</feature>
<dbReference type="GO" id="GO:0032259">
    <property type="term" value="P:methylation"/>
    <property type="evidence" value="ECO:0007669"/>
    <property type="project" value="UniProtKB-KW"/>
</dbReference>
<dbReference type="Pfam" id="PF00891">
    <property type="entry name" value="Methyltransf_2"/>
    <property type="match status" value="1"/>
</dbReference>
<dbReference type="InterPro" id="IPR001077">
    <property type="entry name" value="COMT_C"/>
</dbReference>
<evidence type="ECO:0000259" key="6">
    <source>
        <dbReference type="Pfam" id="PF08100"/>
    </source>
</evidence>
<gene>
    <name evidence="7" type="ORF">D9613_011403</name>
</gene>